<accession>A0A023CVA4</accession>
<dbReference type="InterPro" id="IPR004260">
    <property type="entry name" value="Pyr-dimer_DNA_glycosylase"/>
</dbReference>
<sequence>MRLWHQQLIPLLPRQQLLGQHREIAALRGNGWGRPHATVNYVFRHSPYKLFQFHLLVLEEMEKRGYHPAANWRSPTYRGLHCAPYTEIAAIELSNPIYPEHDAAYLRECLQNLKTKGVVFANSVLQSDNS</sequence>
<reference evidence="1 2" key="1">
    <citation type="journal article" date="2015" name="Genome Announc.">
        <title>Expanding the biotechnology potential of lactobacilli through comparative genomics of 213 strains and associated genera.</title>
        <authorList>
            <person name="Sun Z."/>
            <person name="Harris H.M."/>
            <person name="McCann A."/>
            <person name="Guo C."/>
            <person name="Argimon S."/>
            <person name="Zhang W."/>
            <person name="Yang X."/>
            <person name="Jeffery I.B."/>
            <person name="Cooney J.C."/>
            <person name="Kagawa T.F."/>
            <person name="Liu W."/>
            <person name="Song Y."/>
            <person name="Salvetti E."/>
            <person name="Wrobel A."/>
            <person name="Rasinkangas P."/>
            <person name="Parkhill J."/>
            <person name="Rea M.C."/>
            <person name="O'Sullivan O."/>
            <person name="Ritari J."/>
            <person name="Douillard F.P."/>
            <person name="Paul Ross R."/>
            <person name="Yang R."/>
            <person name="Briner A.E."/>
            <person name="Felis G.E."/>
            <person name="de Vos W.M."/>
            <person name="Barrangou R."/>
            <person name="Klaenhammer T.R."/>
            <person name="Caufield P.W."/>
            <person name="Cui Y."/>
            <person name="Zhang H."/>
            <person name="O'Toole P.W."/>
        </authorList>
    </citation>
    <scope>NUCLEOTIDE SEQUENCE [LARGE SCALE GENOMIC DNA]</scope>
    <source>
        <strain evidence="1 2">DSM 21376</strain>
    </source>
</reference>
<dbReference type="PATRIC" id="fig|1423806.3.peg.2244"/>
<comment type="caution">
    <text evidence="1">The sequence shown here is derived from an EMBL/GenBank/DDBJ whole genome shotgun (WGS) entry which is preliminary data.</text>
</comment>
<dbReference type="Proteomes" id="UP000050961">
    <property type="component" value="Unassembled WGS sequence"/>
</dbReference>
<dbReference type="InterPro" id="IPR012650">
    <property type="entry name" value="CHP02328"/>
</dbReference>
<dbReference type="AlphaFoldDB" id="A0A023CVA4"/>
<evidence type="ECO:0000313" key="1">
    <source>
        <dbReference type="EMBL" id="KRN05633.1"/>
    </source>
</evidence>
<dbReference type="Pfam" id="PF03013">
    <property type="entry name" value="Pyr_excise"/>
    <property type="match status" value="1"/>
</dbReference>
<name>A0A023CVA4_9LACO</name>
<proteinExistence type="predicted"/>
<keyword evidence="2" id="KW-1185">Reference proteome</keyword>
<protein>
    <recommendedName>
        <fullName evidence="3">Pyrimidine dimer DNA glycosylase</fullName>
    </recommendedName>
</protein>
<evidence type="ECO:0000313" key="2">
    <source>
        <dbReference type="Proteomes" id="UP000050961"/>
    </source>
</evidence>
<evidence type="ECO:0008006" key="3">
    <source>
        <dbReference type="Google" id="ProtNLM"/>
    </source>
</evidence>
<dbReference type="EMBL" id="AYZF01000017">
    <property type="protein sequence ID" value="KRN05633.1"/>
    <property type="molecule type" value="Genomic_DNA"/>
</dbReference>
<gene>
    <name evidence="1" type="ORF">FD15_GL002196</name>
</gene>
<dbReference type="RefSeq" id="WP_034987236.1">
    <property type="nucleotide sequence ID" value="NZ_AYZF01000017.1"/>
</dbReference>
<dbReference type="STRING" id="1423806.FD15_GL002196"/>
<organism evidence="1 2">
    <name type="scientific">Liquorilactobacillus sucicola DSM 21376 = JCM 15457</name>
    <dbReference type="NCBI Taxonomy" id="1423806"/>
    <lineage>
        <taxon>Bacteria</taxon>
        <taxon>Bacillati</taxon>
        <taxon>Bacillota</taxon>
        <taxon>Bacilli</taxon>
        <taxon>Lactobacillales</taxon>
        <taxon>Lactobacillaceae</taxon>
        <taxon>Liquorilactobacillus</taxon>
    </lineage>
</organism>
<dbReference type="eggNOG" id="ENOG5031ARI">
    <property type="taxonomic scope" value="Bacteria"/>
</dbReference>
<dbReference type="OrthoDB" id="360137at2"/>
<dbReference type="NCBIfam" id="TIGR02328">
    <property type="entry name" value="TIGR02328 family protein"/>
    <property type="match status" value="1"/>
</dbReference>